<name>A0A0A8XY48_ARUDO</name>
<reference evidence="1" key="2">
    <citation type="journal article" date="2015" name="Data Brief">
        <title>Shoot transcriptome of the giant reed, Arundo donax.</title>
        <authorList>
            <person name="Barrero R.A."/>
            <person name="Guerrero F.D."/>
            <person name="Moolhuijzen P."/>
            <person name="Goolsby J.A."/>
            <person name="Tidwell J."/>
            <person name="Bellgard S.E."/>
            <person name="Bellgard M.I."/>
        </authorList>
    </citation>
    <scope>NUCLEOTIDE SEQUENCE</scope>
    <source>
        <tissue evidence="1">Shoot tissue taken approximately 20 cm above the soil surface</tissue>
    </source>
</reference>
<reference evidence="1" key="1">
    <citation type="submission" date="2014-09" db="EMBL/GenBank/DDBJ databases">
        <authorList>
            <person name="Magalhaes I.L.F."/>
            <person name="Oliveira U."/>
            <person name="Santos F.R."/>
            <person name="Vidigal T.H.D.A."/>
            <person name="Brescovit A.D."/>
            <person name="Santos A.J."/>
        </authorList>
    </citation>
    <scope>NUCLEOTIDE SEQUENCE</scope>
    <source>
        <tissue evidence="1">Shoot tissue taken approximately 20 cm above the soil surface</tissue>
    </source>
</reference>
<evidence type="ECO:0000313" key="1">
    <source>
        <dbReference type="EMBL" id="JAD18806.1"/>
    </source>
</evidence>
<accession>A0A0A8XY48</accession>
<dbReference type="EMBL" id="GBRH01279089">
    <property type="protein sequence ID" value="JAD18806.1"/>
    <property type="molecule type" value="Transcribed_RNA"/>
</dbReference>
<organism evidence="1">
    <name type="scientific">Arundo donax</name>
    <name type="common">Giant reed</name>
    <name type="synonym">Donax arundinaceus</name>
    <dbReference type="NCBI Taxonomy" id="35708"/>
    <lineage>
        <taxon>Eukaryota</taxon>
        <taxon>Viridiplantae</taxon>
        <taxon>Streptophyta</taxon>
        <taxon>Embryophyta</taxon>
        <taxon>Tracheophyta</taxon>
        <taxon>Spermatophyta</taxon>
        <taxon>Magnoliopsida</taxon>
        <taxon>Liliopsida</taxon>
        <taxon>Poales</taxon>
        <taxon>Poaceae</taxon>
        <taxon>PACMAD clade</taxon>
        <taxon>Arundinoideae</taxon>
        <taxon>Arundineae</taxon>
        <taxon>Arundo</taxon>
    </lineage>
</organism>
<dbReference type="AlphaFoldDB" id="A0A0A8XY48"/>
<proteinExistence type="predicted"/>
<sequence>MKAVHIQLQCSDLLQQNIHLLIL</sequence>
<protein>
    <submittedName>
        <fullName evidence="1">Uncharacterized protein</fullName>
    </submittedName>
</protein>